<feature type="domain" description="Protein CPL1-like" evidence="1">
    <location>
        <begin position="101"/>
        <end position="166"/>
    </location>
</feature>
<reference evidence="2" key="1">
    <citation type="submission" date="2020-07" db="EMBL/GenBank/DDBJ databases">
        <title>Draft Genome Sequence of a Deep-Sea Yeast, Naganishia (Cryptococcus) liquefaciens strain N6.</title>
        <authorList>
            <person name="Han Y.W."/>
            <person name="Kajitani R."/>
            <person name="Morimoto H."/>
            <person name="Parhat M."/>
            <person name="Tsubouchi H."/>
            <person name="Bakenova O."/>
            <person name="Ogata M."/>
            <person name="Argunhan B."/>
            <person name="Aoki R."/>
            <person name="Kajiwara S."/>
            <person name="Itoh T."/>
            <person name="Iwasaki H."/>
        </authorList>
    </citation>
    <scope>NUCLEOTIDE SEQUENCE</scope>
    <source>
        <strain evidence="2">N6</strain>
    </source>
</reference>
<dbReference type="Pfam" id="PF21671">
    <property type="entry name" value="CPL1-like"/>
    <property type="match status" value="1"/>
</dbReference>
<keyword evidence="3" id="KW-1185">Reference proteome</keyword>
<dbReference type="OrthoDB" id="439917at2759"/>
<protein>
    <recommendedName>
        <fullName evidence="1">Protein CPL1-like domain-containing protein</fullName>
    </recommendedName>
</protein>
<organism evidence="2 3">
    <name type="scientific">Naganishia liquefaciens</name>
    <dbReference type="NCBI Taxonomy" id="104408"/>
    <lineage>
        <taxon>Eukaryota</taxon>
        <taxon>Fungi</taxon>
        <taxon>Dikarya</taxon>
        <taxon>Basidiomycota</taxon>
        <taxon>Agaricomycotina</taxon>
        <taxon>Tremellomycetes</taxon>
        <taxon>Filobasidiales</taxon>
        <taxon>Filobasidiaceae</taxon>
        <taxon>Naganishia</taxon>
    </lineage>
</organism>
<comment type="caution">
    <text evidence="2">The sequence shown here is derived from an EMBL/GenBank/DDBJ whole genome shotgun (WGS) entry which is preliminary data.</text>
</comment>
<gene>
    <name evidence="2" type="ORF">NliqN6_3922</name>
</gene>
<accession>A0A8H3YFB0</accession>
<evidence type="ECO:0000259" key="1">
    <source>
        <dbReference type="Pfam" id="PF21671"/>
    </source>
</evidence>
<sequence>MSLRTVHQQSCVIKTSNNGQCTFPDGGAFTLRAFGSNKCCDYTCTFGSCGSGTTARCLQSNEVCQSGVPVVRSAKRDIHGTRCPQGLTSCAVAQNGKRQLYECMDTRSDLESCGGCLYPDLRYGNSTASGGFGRDCTAIPNVAEVSCEASRCKIYACDPGYELVNDECVPSASGLFQLKQYRL</sequence>
<name>A0A8H3YFB0_9TREE</name>
<dbReference type="AlphaFoldDB" id="A0A8H3YFB0"/>
<evidence type="ECO:0000313" key="2">
    <source>
        <dbReference type="EMBL" id="GHJ87520.1"/>
    </source>
</evidence>
<evidence type="ECO:0000313" key="3">
    <source>
        <dbReference type="Proteomes" id="UP000620104"/>
    </source>
</evidence>
<dbReference type="InterPro" id="IPR048661">
    <property type="entry name" value="CPL1-like"/>
</dbReference>
<proteinExistence type="predicted"/>
<dbReference type="PANTHER" id="PTHR35192:SF2">
    <property type="entry name" value="APPLE DOMAIN-CONTAINING PROTEIN"/>
    <property type="match status" value="1"/>
</dbReference>
<dbReference type="Proteomes" id="UP000620104">
    <property type="component" value="Unassembled WGS sequence"/>
</dbReference>
<dbReference type="EMBL" id="BLZA01000023">
    <property type="protein sequence ID" value="GHJ87520.1"/>
    <property type="molecule type" value="Genomic_DNA"/>
</dbReference>
<dbReference type="InterPro" id="IPR038955">
    <property type="entry name" value="PriA/CPL1_fungi"/>
</dbReference>
<dbReference type="PANTHER" id="PTHR35192">
    <property type="entry name" value="PROTEIN, PUTATIVE-RELATED"/>
    <property type="match status" value="1"/>
</dbReference>